<keyword evidence="2" id="KW-0863">Zinc-finger</keyword>
<dbReference type="PANTHER" id="PTHR47255">
    <property type="entry name" value="GATA TRANSCRIPTION FACTOR 22-RELATED"/>
    <property type="match status" value="1"/>
</dbReference>
<dbReference type="InterPro" id="IPR000679">
    <property type="entry name" value="Znf_GATA"/>
</dbReference>
<proteinExistence type="predicted"/>
<dbReference type="Pfam" id="PF00320">
    <property type="entry name" value="GATA"/>
    <property type="match status" value="1"/>
</dbReference>
<reference evidence="9" key="1">
    <citation type="submission" date="2016-04" db="EMBL/GenBank/DDBJ databases">
        <title>Cephalotus genome sequencing.</title>
        <authorList>
            <person name="Fukushima K."/>
            <person name="Hasebe M."/>
            <person name="Fang X."/>
        </authorList>
    </citation>
    <scope>NUCLEOTIDE SEQUENCE [LARGE SCALE GENOMIC DNA]</scope>
    <source>
        <strain evidence="9">cv. St1</strain>
    </source>
</reference>
<dbReference type="AlphaFoldDB" id="A0A1Q3B598"/>
<dbReference type="InterPro" id="IPR013088">
    <property type="entry name" value="Znf_NHR/GATA"/>
</dbReference>
<dbReference type="SUPFAM" id="SSF57716">
    <property type="entry name" value="Glucocorticoid receptor-like (DNA-binding domain)"/>
    <property type="match status" value="1"/>
</dbReference>
<feature type="domain" description="GATA-type" evidence="7">
    <location>
        <begin position="1"/>
        <end position="23"/>
    </location>
</feature>
<dbReference type="OrthoDB" id="1741036at2759"/>
<name>A0A1Q3B598_CEPFO</name>
<evidence type="ECO:0000256" key="5">
    <source>
        <dbReference type="ARBA" id="ARBA00023125"/>
    </source>
</evidence>
<accession>A0A1Q3B598</accession>
<evidence type="ECO:0000256" key="1">
    <source>
        <dbReference type="ARBA" id="ARBA00022723"/>
    </source>
</evidence>
<comment type="caution">
    <text evidence="8">The sequence shown here is derived from an EMBL/GenBank/DDBJ whole genome shotgun (WGS) entry which is preliminary data.</text>
</comment>
<dbReference type="GO" id="GO:0008270">
    <property type="term" value="F:zinc ion binding"/>
    <property type="evidence" value="ECO:0007669"/>
    <property type="project" value="UniProtKB-KW"/>
</dbReference>
<evidence type="ECO:0000256" key="2">
    <source>
        <dbReference type="ARBA" id="ARBA00022771"/>
    </source>
</evidence>
<organism evidence="8 9">
    <name type="scientific">Cephalotus follicularis</name>
    <name type="common">Albany pitcher plant</name>
    <dbReference type="NCBI Taxonomy" id="3775"/>
    <lineage>
        <taxon>Eukaryota</taxon>
        <taxon>Viridiplantae</taxon>
        <taxon>Streptophyta</taxon>
        <taxon>Embryophyta</taxon>
        <taxon>Tracheophyta</taxon>
        <taxon>Spermatophyta</taxon>
        <taxon>Magnoliopsida</taxon>
        <taxon>eudicotyledons</taxon>
        <taxon>Gunneridae</taxon>
        <taxon>Pentapetalae</taxon>
        <taxon>rosids</taxon>
        <taxon>fabids</taxon>
        <taxon>Oxalidales</taxon>
        <taxon>Cephalotaceae</taxon>
        <taxon>Cephalotus</taxon>
    </lineage>
</organism>
<dbReference type="InParanoid" id="A0A1Q3B598"/>
<evidence type="ECO:0000256" key="4">
    <source>
        <dbReference type="ARBA" id="ARBA00023015"/>
    </source>
</evidence>
<keyword evidence="9" id="KW-1185">Reference proteome</keyword>
<evidence type="ECO:0000313" key="9">
    <source>
        <dbReference type="Proteomes" id="UP000187406"/>
    </source>
</evidence>
<keyword evidence="4" id="KW-0805">Transcription regulation</keyword>
<gene>
    <name evidence="8" type="ORF">CFOL_v3_06576</name>
</gene>
<dbReference type="InterPro" id="IPR052138">
    <property type="entry name" value="GATA_ZnFinger_Domain"/>
</dbReference>
<sequence length="36" mass="4096">MWRNGPLGYKTLCNACGIKYRKLKNKIQANIEAANN</sequence>
<keyword evidence="6" id="KW-0804">Transcription</keyword>
<dbReference type="Gene3D" id="3.30.50.10">
    <property type="entry name" value="Erythroid Transcription Factor GATA-1, subunit A"/>
    <property type="match status" value="1"/>
</dbReference>
<dbReference type="GO" id="GO:0043565">
    <property type="term" value="F:sequence-specific DNA binding"/>
    <property type="evidence" value="ECO:0007669"/>
    <property type="project" value="InterPro"/>
</dbReference>
<keyword evidence="3" id="KW-0862">Zinc</keyword>
<dbReference type="PANTHER" id="PTHR47255:SF4">
    <property type="entry name" value="GATA ZINC FINGER DOMAIN-CONTAINING PROTEIN 12"/>
    <property type="match status" value="1"/>
</dbReference>
<dbReference type="Proteomes" id="UP000187406">
    <property type="component" value="Unassembled WGS sequence"/>
</dbReference>
<keyword evidence="1" id="KW-0479">Metal-binding</keyword>
<evidence type="ECO:0000313" key="8">
    <source>
        <dbReference type="EMBL" id="GAV63054.1"/>
    </source>
</evidence>
<dbReference type="EMBL" id="BDDD01000291">
    <property type="protein sequence ID" value="GAV63054.1"/>
    <property type="molecule type" value="Genomic_DNA"/>
</dbReference>
<evidence type="ECO:0000256" key="3">
    <source>
        <dbReference type="ARBA" id="ARBA00022833"/>
    </source>
</evidence>
<dbReference type="GO" id="GO:0006355">
    <property type="term" value="P:regulation of DNA-templated transcription"/>
    <property type="evidence" value="ECO:0007669"/>
    <property type="project" value="InterPro"/>
</dbReference>
<evidence type="ECO:0000256" key="6">
    <source>
        <dbReference type="ARBA" id="ARBA00023163"/>
    </source>
</evidence>
<keyword evidence="5" id="KW-0238">DNA-binding</keyword>
<evidence type="ECO:0000259" key="7">
    <source>
        <dbReference type="Pfam" id="PF00320"/>
    </source>
</evidence>
<protein>
    <submittedName>
        <fullName evidence="8">GATA domain-containing protein</fullName>
    </submittedName>
</protein>